<accession>A0A3B1AB15</accession>
<proteinExistence type="predicted"/>
<dbReference type="EMBL" id="UOFV01000359">
    <property type="protein sequence ID" value="VAX02956.1"/>
    <property type="molecule type" value="Genomic_DNA"/>
</dbReference>
<reference evidence="1" key="1">
    <citation type="submission" date="2018-06" db="EMBL/GenBank/DDBJ databases">
        <authorList>
            <person name="Zhirakovskaya E."/>
        </authorList>
    </citation>
    <scope>NUCLEOTIDE SEQUENCE</scope>
</reference>
<evidence type="ECO:0000313" key="1">
    <source>
        <dbReference type="EMBL" id="VAX02956.1"/>
    </source>
</evidence>
<organism evidence="1">
    <name type="scientific">hydrothermal vent metagenome</name>
    <dbReference type="NCBI Taxonomy" id="652676"/>
    <lineage>
        <taxon>unclassified sequences</taxon>
        <taxon>metagenomes</taxon>
        <taxon>ecological metagenomes</taxon>
    </lineage>
</organism>
<protein>
    <submittedName>
        <fullName evidence="1">Uncharacterized protein</fullName>
    </submittedName>
</protein>
<sequence length="205" mass="23207">LSLSTEEQKDGYELMLFLHQLRNNGNNASSVLAVGQFNHAKHALSFASGNADFRVNDIAETNKTLLGILSAGDTFDGVSMLVDPDIWRYNQGYLNINIRKAKEGVKIRRIFVFDNKGQFKSMIGVMDRLVKAKTEVFWCMKNDLDFREFCQDFTIVKEHKVSVHIPVQKTNPTVIVSNSDEQINNLQSQFSKLLGSALKYEPKTT</sequence>
<dbReference type="AlphaFoldDB" id="A0A3B1AB15"/>
<gene>
    <name evidence="1" type="ORF">MNBD_GAMMA19-234</name>
</gene>
<name>A0A3B1AB15_9ZZZZ</name>
<feature type="non-terminal residue" evidence="1">
    <location>
        <position position="1"/>
    </location>
</feature>